<keyword evidence="3" id="KW-1185">Reference proteome</keyword>
<dbReference type="STRING" id="649333.SAMN04487989_102248"/>
<protein>
    <submittedName>
        <fullName evidence="2">Glycosyltransferase involved in cell wall bisynthesis</fullName>
    </submittedName>
</protein>
<organism evidence="2 3">
    <name type="scientific">Bizionia echini</name>
    <dbReference type="NCBI Taxonomy" id="649333"/>
    <lineage>
        <taxon>Bacteria</taxon>
        <taxon>Pseudomonadati</taxon>
        <taxon>Bacteroidota</taxon>
        <taxon>Flavobacteriia</taxon>
        <taxon>Flavobacteriales</taxon>
        <taxon>Flavobacteriaceae</taxon>
        <taxon>Bizionia</taxon>
    </lineage>
</organism>
<dbReference type="AlphaFoldDB" id="A0A1I5AS61"/>
<evidence type="ECO:0000259" key="1">
    <source>
        <dbReference type="Pfam" id="PF00535"/>
    </source>
</evidence>
<dbReference type="OrthoDB" id="597270at2"/>
<reference evidence="3" key="1">
    <citation type="submission" date="2016-10" db="EMBL/GenBank/DDBJ databases">
        <authorList>
            <person name="Varghese N."/>
            <person name="Submissions S."/>
        </authorList>
    </citation>
    <scope>NUCLEOTIDE SEQUENCE [LARGE SCALE GENOMIC DNA]</scope>
    <source>
        <strain evidence="3">DSM 23925</strain>
    </source>
</reference>
<proteinExistence type="predicted"/>
<dbReference type="Gene3D" id="3.90.550.10">
    <property type="entry name" value="Spore Coat Polysaccharide Biosynthesis Protein SpsA, Chain A"/>
    <property type="match status" value="1"/>
</dbReference>
<accession>A0A1I5AS61</accession>
<dbReference type="SUPFAM" id="SSF53448">
    <property type="entry name" value="Nucleotide-diphospho-sugar transferases"/>
    <property type="match status" value="1"/>
</dbReference>
<dbReference type="Pfam" id="PF00535">
    <property type="entry name" value="Glycos_transf_2"/>
    <property type="match status" value="1"/>
</dbReference>
<evidence type="ECO:0000313" key="2">
    <source>
        <dbReference type="EMBL" id="SFN65285.1"/>
    </source>
</evidence>
<keyword evidence="2" id="KW-0808">Transferase</keyword>
<dbReference type="Proteomes" id="UP000198705">
    <property type="component" value="Unassembled WGS sequence"/>
</dbReference>
<evidence type="ECO:0000313" key="3">
    <source>
        <dbReference type="Proteomes" id="UP000198705"/>
    </source>
</evidence>
<feature type="domain" description="Glycosyltransferase 2-like" evidence="1">
    <location>
        <begin position="15"/>
        <end position="178"/>
    </location>
</feature>
<sequence length="343" mass="39852">MKFNYIRNMPKPIVSIVTPFKNTEKFLSECLQSILKQTFTNWELVIVDDGSTDASFHLVDQFANLDKRIKLYKNPGSGIISALQFAFTKTSGNFITRMDSDDIMTSNKLEVLHANLIKYGQGHIAIGQVKYFREDGLNEGFISYENWLNQLTETGTNFSEIYKECVIPSPCWMVYRADFIACDGFNPNTYPEDYDLAFRFYKHNLTCIPCSETLHLWRDYSSRTSRTHEHYAQNNFLELKVNYFIELDYQASRPLVIWGAGRKGKTVACLLQNQNIPFYWICDNPKKIGKDIYNVTLHDVDYLKSLNNPHCLITVANKNEQQIIKNQLERLGLKLASDYFFYC</sequence>
<dbReference type="EMBL" id="FOVN01000002">
    <property type="protein sequence ID" value="SFN65285.1"/>
    <property type="molecule type" value="Genomic_DNA"/>
</dbReference>
<dbReference type="PANTHER" id="PTHR22916">
    <property type="entry name" value="GLYCOSYLTRANSFERASE"/>
    <property type="match status" value="1"/>
</dbReference>
<dbReference type="InterPro" id="IPR001173">
    <property type="entry name" value="Glyco_trans_2-like"/>
</dbReference>
<dbReference type="InterPro" id="IPR029044">
    <property type="entry name" value="Nucleotide-diphossugar_trans"/>
</dbReference>
<dbReference type="CDD" id="cd00761">
    <property type="entry name" value="Glyco_tranf_GTA_type"/>
    <property type="match status" value="1"/>
</dbReference>
<gene>
    <name evidence="2" type="ORF">SAMN04487989_102248</name>
</gene>
<dbReference type="GO" id="GO:0008417">
    <property type="term" value="F:fucosyltransferase activity"/>
    <property type="evidence" value="ECO:0007669"/>
    <property type="project" value="TreeGrafter"/>
</dbReference>
<dbReference type="PANTHER" id="PTHR22916:SF69">
    <property type="entry name" value="BIFUNCTIONAL GLYCOSYLTRANSFERASE PGTA"/>
    <property type="match status" value="1"/>
</dbReference>
<name>A0A1I5AS61_9FLAO</name>